<dbReference type="EnsemblProtists" id="HpaT802159">
    <property type="protein sequence ID" value="HpaP802159"/>
    <property type="gene ID" value="HpaG802159"/>
</dbReference>
<keyword evidence="2" id="KW-1185">Reference proteome</keyword>
<dbReference type="AlphaFoldDB" id="M4B7A7"/>
<sequence length="85" mass="9670">MKTHHGIMIRAEKTFRCLLIGSVDHKAVHSLKKIIFRCHKRLHAQQSLFWKLFILPYAELGRSAAVTGAHILAQDFLGILHALNT</sequence>
<protein>
    <submittedName>
        <fullName evidence="1">Uncharacterized protein</fullName>
    </submittedName>
</protein>
<organism evidence="1 2">
    <name type="scientific">Hyaloperonospora arabidopsidis (strain Emoy2)</name>
    <name type="common">Downy mildew agent</name>
    <name type="synonym">Peronospora arabidopsidis</name>
    <dbReference type="NCBI Taxonomy" id="559515"/>
    <lineage>
        <taxon>Eukaryota</taxon>
        <taxon>Sar</taxon>
        <taxon>Stramenopiles</taxon>
        <taxon>Oomycota</taxon>
        <taxon>Peronosporomycetes</taxon>
        <taxon>Peronosporales</taxon>
        <taxon>Peronosporaceae</taxon>
        <taxon>Hyaloperonospora</taxon>
    </lineage>
</organism>
<proteinExistence type="predicted"/>
<reference evidence="1" key="2">
    <citation type="submission" date="2015-06" db="UniProtKB">
        <authorList>
            <consortium name="EnsemblProtists"/>
        </authorList>
    </citation>
    <scope>IDENTIFICATION</scope>
    <source>
        <strain evidence="1">Emoy2</strain>
    </source>
</reference>
<dbReference type="EMBL" id="JH597778">
    <property type="status" value="NOT_ANNOTATED_CDS"/>
    <property type="molecule type" value="Genomic_DNA"/>
</dbReference>
<name>M4B7A7_HYAAE</name>
<dbReference type="Proteomes" id="UP000011713">
    <property type="component" value="Unassembled WGS sequence"/>
</dbReference>
<reference evidence="2" key="1">
    <citation type="journal article" date="2010" name="Science">
        <title>Signatures of adaptation to obligate biotrophy in the Hyaloperonospora arabidopsidis genome.</title>
        <authorList>
            <person name="Baxter L."/>
            <person name="Tripathy S."/>
            <person name="Ishaque N."/>
            <person name="Boot N."/>
            <person name="Cabral A."/>
            <person name="Kemen E."/>
            <person name="Thines M."/>
            <person name="Ah-Fong A."/>
            <person name="Anderson R."/>
            <person name="Badejoko W."/>
            <person name="Bittner-Eddy P."/>
            <person name="Boore J.L."/>
            <person name="Chibucos M.C."/>
            <person name="Coates M."/>
            <person name="Dehal P."/>
            <person name="Delehaunty K."/>
            <person name="Dong S."/>
            <person name="Downton P."/>
            <person name="Dumas B."/>
            <person name="Fabro G."/>
            <person name="Fronick C."/>
            <person name="Fuerstenberg S.I."/>
            <person name="Fulton L."/>
            <person name="Gaulin E."/>
            <person name="Govers F."/>
            <person name="Hughes L."/>
            <person name="Humphray S."/>
            <person name="Jiang R.H."/>
            <person name="Judelson H."/>
            <person name="Kamoun S."/>
            <person name="Kyung K."/>
            <person name="Meijer H."/>
            <person name="Minx P."/>
            <person name="Morris P."/>
            <person name="Nelson J."/>
            <person name="Phuntumart V."/>
            <person name="Qutob D."/>
            <person name="Rehmany A."/>
            <person name="Rougon-Cardoso A."/>
            <person name="Ryden P."/>
            <person name="Torto-Alalibo T."/>
            <person name="Studholme D."/>
            <person name="Wang Y."/>
            <person name="Win J."/>
            <person name="Wood J."/>
            <person name="Clifton S.W."/>
            <person name="Rogers J."/>
            <person name="Van den Ackerveken G."/>
            <person name="Jones J.D."/>
            <person name="McDowell J.M."/>
            <person name="Beynon J."/>
            <person name="Tyler B.M."/>
        </authorList>
    </citation>
    <scope>NUCLEOTIDE SEQUENCE [LARGE SCALE GENOMIC DNA]</scope>
    <source>
        <strain evidence="2">Emoy2</strain>
    </source>
</reference>
<dbReference type="HOGENOM" id="CLU_2517369_0_0_1"/>
<evidence type="ECO:0000313" key="1">
    <source>
        <dbReference type="EnsemblProtists" id="HpaP802159"/>
    </source>
</evidence>
<evidence type="ECO:0000313" key="2">
    <source>
        <dbReference type="Proteomes" id="UP000011713"/>
    </source>
</evidence>
<dbReference type="VEuPathDB" id="FungiDB:HpaG802159"/>
<accession>M4B7A7</accession>
<dbReference type="InParanoid" id="M4B7A7"/>